<dbReference type="Proteomes" id="UP001597102">
    <property type="component" value="Unassembled WGS sequence"/>
</dbReference>
<evidence type="ECO:0000313" key="3">
    <source>
        <dbReference type="Proteomes" id="UP001597102"/>
    </source>
</evidence>
<accession>A0ABW3J5R6</accession>
<gene>
    <name evidence="2" type="ORF">ACFQ2F_00700</name>
</gene>
<evidence type="ECO:0000256" key="1">
    <source>
        <dbReference type="SAM" id="SignalP"/>
    </source>
</evidence>
<dbReference type="RefSeq" id="WP_379084221.1">
    <property type="nucleotide sequence ID" value="NZ_JBHTJO010000001.1"/>
</dbReference>
<keyword evidence="3" id="KW-1185">Reference proteome</keyword>
<comment type="caution">
    <text evidence="2">The sequence shown here is derived from an EMBL/GenBank/DDBJ whole genome shotgun (WGS) entry which is preliminary data.</text>
</comment>
<name>A0ABW3J5R6_9HYPH</name>
<reference evidence="3" key="1">
    <citation type="journal article" date="2019" name="Int. J. Syst. Evol. Microbiol.">
        <title>The Global Catalogue of Microorganisms (GCM) 10K type strain sequencing project: providing services to taxonomists for standard genome sequencing and annotation.</title>
        <authorList>
            <consortium name="The Broad Institute Genomics Platform"/>
            <consortium name="The Broad Institute Genome Sequencing Center for Infectious Disease"/>
            <person name="Wu L."/>
            <person name="Ma J."/>
        </authorList>
    </citation>
    <scope>NUCLEOTIDE SEQUENCE [LARGE SCALE GENOMIC DNA]</scope>
    <source>
        <strain evidence="3">CCUG 61697</strain>
    </source>
</reference>
<feature type="chain" id="PRO_5047383369" evidence="1">
    <location>
        <begin position="34"/>
        <end position="467"/>
    </location>
</feature>
<proteinExistence type="predicted"/>
<feature type="signal peptide" evidence="1">
    <location>
        <begin position="1"/>
        <end position="33"/>
    </location>
</feature>
<sequence length="467" mass="49747">MFQNFSLSRKWLAASWLVALPLAAVLAGAPAHAQEMKWDFYKKTDITPPAAVLSFGVPKTDNQQFRASCEGSDPIITAFAADVAGLPEGAPLDVVFTGNAYTETVKARASGVQGEGEITGFVFNTRPNDPLWVAMAELEQISYSAGGKPPVPLALDGSNKQVKDFLDTCDKYAMQEAAEDPIQGIEGEAGITEKQAFKEAKEVDTIDAYEAFLKNFPNGLRADMARNRINRLSRKGEVDAMPTGPAPTMKTVDLGPGSAAWTNYNLALQGGTASVYAAGVTAKGMKLTTYCTPAKRLIMFVQQSKPGSYPQYDARVAEGLSTPIGAGFDPGAGKMIISFPNGAEFAGTAYYQPSDGSISVTSPTDRDGFLPNEQEVQSMLTQSTMSFTAAPFKATFQLNGSKKAICDVLNRCEAVVPACGAEGVLIEEAPSCGLGKIRIDNQCMEREEARAYCGPGYKPGKGTCVPR</sequence>
<dbReference type="EMBL" id="JBHTJO010000001">
    <property type="protein sequence ID" value="MFD0985614.1"/>
    <property type="molecule type" value="Genomic_DNA"/>
</dbReference>
<protein>
    <submittedName>
        <fullName evidence="2">Uncharacterized protein</fullName>
    </submittedName>
</protein>
<keyword evidence="1" id="KW-0732">Signal</keyword>
<evidence type="ECO:0000313" key="2">
    <source>
        <dbReference type="EMBL" id="MFD0985614.1"/>
    </source>
</evidence>
<organism evidence="2 3">
    <name type="scientific">Methyloligella solikamskensis</name>
    <dbReference type="NCBI Taxonomy" id="1177756"/>
    <lineage>
        <taxon>Bacteria</taxon>
        <taxon>Pseudomonadati</taxon>
        <taxon>Pseudomonadota</taxon>
        <taxon>Alphaproteobacteria</taxon>
        <taxon>Hyphomicrobiales</taxon>
        <taxon>Hyphomicrobiaceae</taxon>
        <taxon>Methyloligella</taxon>
    </lineage>
</organism>